<organism evidence="2 3">
    <name type="scientific">Symbiodinium pilosum</name>
    <name type="common">Dinoflagellate</name>
    <dbReference type="NCBI Taxonomy" id="2952"/>
    <lineage>
        <taxon>Eukaryota</taxon>
        <taxon>Sar</taxon>
        <taxon>Alveolata</taxon>
        <taxon>Dinophyceae</taxon>
        <taxon>Suessiales</taxon>
        <taxon>Symbiodiniaceae</taxon>
        <taxon>Symbiodinium</taxon>
    </lineage>
</organism>
<keyword evidence="3" id="KW-1185">Reference proteome</keyword>
<sequence>MAGMSTLKKPAATPKTAGRKAALHKAVEKLLLLQACLQKAKENQLPLQACLQKAKENQLPLQARLQKAQQPQGWPEERVELPSPKGKASAAKAAAAAPLALKDAAGSLSRCKSQQEKRAFYYKVYLLDPEVSAKVVAKKDTQEEDDNETVQKGWFTDDEVAQFKGILPQNENYSKLKEAACHGCPERDHEDENLAALGVRQYYYEHRVAKSSSSKKRLLELEEEVDEVAAEDFEEIRKKLKGEPTQKPAKGSGGQPLAQVLPEQLYKEQHKRTTSMLSQVCSELTGMDSLVVTLKKKKHDMGPVALGQVEKLQGTFQELETAIIEDLQNYPKDPKDQAKDLVDGICDICKKTADVLKGLRKDLATQKRWAAEHD</sequence>
<protein>
    <submittedName>
        <fullName evidence="2">Uncharacterized protein</fullName>
    </submittedName>
</protein>
<evidence type="ECO:0000313" key="2">
    <source>
        <dbReference type="EMBL" id="CAE7645972.1"/>
    </source>
</evidence>
<evidence type="ECO:0000256" key="1">
    <source>
        <dbReference type="SAM" id="MobiDB-lite"/>
    </source>
</evidence>
<dbReference type="Proteomes" id="UP000649617">
    <property type="component" value="Unassembled WGS sequence"/>
</dbReference>
<feature type="compositionally biased region" description="Low complexity" evidence="1">
    <location>
        <begin position="81"/>
        <end position="90"/>
    </location>
</feature>
<dbReference type="EMBL" id="CAJNIZ010042988">
    <property type="protein sequence ID" value="CAE7645972.1"/>
    <property type="molecule type" value="Genomic_DNA"/>
</dbReference>
<name>A0A812VWE3_SYMPI</name>
<feature type="region of interest" description="Disordered" evidence="1">
    <location>
        <begin position="1"/>
        <end position="20"/>
    </location>
</feature>
<dbReference type="AlphaFoldDB" id="A0A812VWE3"/>
<proteinExistence type="predicted"/>
<dbReference type="OrthoDB" id="461941at2759"/>
<accession>A0A812VWE3</accession>
<reference evidence="2" key="1">
    <citation type="submission" date="2021-02" db="EMBL/GenBank/DDBJ databases">
        <authorList>
            <person name="Dougan E. K."/>
            <person name="Rhodes N."/>
            <person name="Thang M."/>
            <person name="Chan C."/>
        </authorList>
    </citation>
    <scope>NUCLEOTIDE SEQUENCE</scope>
</reference>
<comment type="caution">
    <text evidence="2">The sequence shown here is derived from an EMBL/GenBank/DDBJ whole genome shotgun (WGS) entry which is preliminary data.</text>
</comment>
<gene>
    <name evidence="2" type="ORF">SPIL2461_LOCUS17169</name>
</gene>
<evidence type="ECO:0000313" key="3">
    <source>
        <dbReference type="Proteomes" id="UP000649617"/>
    </source>
</evidence>
<feature type="region of interest" description="Disordered" evidence="1">
    <location>
        <begin position="62"/>
        <end position="90"/>
    </location>
</feature>